<protein>
    <submittedName>
        <fullName evidence="4">Uncharacterized protein</fullName>
    </submittedName>
</protein>
<sequence length="343" mass="37414">MPGSNEPDHPTKLRASELGGDVSVEPPAPRPLTPAQLQLRADRARVSRIEVPHRKYRTGENAVEGPTSWGIHSGGLGAFMERQRAGLAATPKSRGSPRSPAIRGSARLVGRGEGSPAASPVSVSNTIAEREGEREGEGEERAKTMEDLERELLARERETERVLRRDFRARLDAARASWEAESEAESAAREEVWQERERVTAAAAEVVSHRLESQTQQCEALTLALEVAEAALAAERERAEAAEQEVSALSLSVQTRERDGVDQLRLVTAALDDAIAAKHSVLMQMEELRERERDGADKEGERQGWRGVLLGAVSSVPILSAELVVLLGIVMLMVHSAWRGPQC</sequence>
<dbReference type="AlphaFoldDB" id="A0A9K3D4A5"/>
<feature type="region of interest" description="Disordered" evidence="2">
    <location>
        <begin position="86"/>
        <end position="143"/>
    </location>
</feature>
<keyword evidence="3" id="KW-0472">Membrane</keyword>
<reference evidence="4 5" key="1">
    <citation type="journal article" date="2018" name="PLoS ONE">
        <title>The draft genome of Kipferlia bialata reveals reductive genome evolution in fornicate parasites.</title>
        <authorList>
            <person name="Tanifuji G."/>
            <person name="Takabayashi S."/>
            <person name="Kume K."/>
            <person name="Takagi M."/>
            <person name="Nakayama T."/>
            <person name="Kamikawa R."/>
            <person name="Inagaki Y."/>
            <person name="Hashimoto T."/>
        </authorList>
    </citation>
    <scope>NUCLEOTIDE SEQUENCE [LARGE SCALE GENOMIC DNA]</scope>
    <source>
        <strain evidence="4">NY0173</strain>
    </source>
</reference>
<comment type="caution">
    <text evidence="4">The sequence shown here is derived from an EMBL/GenBank/DDBJ whole genome shotgun (WGS) entry which is preliminary data.</text>
</comment>
<accession>A0A9K3D4A5</accession>
<evidence type="ECO:0000313" key="4">
    <source>
        <dbReference type="EMBL" id="GIQ88818.1"/>
    </source>
</evidence>
<keyword evidence="3" id="KW-0812">Transmembrane</keyword>
<feature type="coiled-coil region" evidence="1">
    <location>
        <begin position="211"/>
        <end position="291"/>
    </location>
</feature>
<keyword evidence="5" id="KW-1185">Reference proteome</keyword>
<feature type="compositionally biased region" description="Basic and acidic residues" evidence="2">
    <location>
        <begin position="1"/>
        <end position="15"/>
    </location>
</feature>
<feature type="region of interest" description="Disordered" evidence="2">
    <location>
        <begin position="1"/>
        <end position="35"/>
    </location>
</feature>
<feature type="transmembrane region" description="Helical" evidence="3">
    <location>
        <begin position="308"/>
        <end position="334"/>
    </location>
</feature>
<evidence type="ECO:0000256" key="1">
    <source>
        <dbReference type="SAM" id="Coils"/>
    </source>
</evidence>
<evidence type="ECO:0000256" key="3">
    <source>
        <dbReference type="SAM" id="Phobius"/>
    </source>
</evidence>
<feature type="compositionally biased region" description="Basic and acidic residues" evidence="2">
    <location>
        <begin position="128"/>
        <end position="143"/>
    </location>
</feature>
<dbReference type="EMBL" id="BDIP01004424">
    <property type="protein sequence ID" value="GIQ88818.1"/>
    <property type="molecule type" value="Genomic_DNA"/>
</dbReference>
<gene>
    <name evidence="4" type="ORF">KIPB_011157</name>
</gene>
<dbReference type="Proteomes" id="UP000265618">
    <property type="component" value="Unassembled WGS sequence"/>
</dbReference>
<keyword evidence="3" id="KW-1133">Transmembrane helix</keyword>
<name>A0A9K3D4A5_9EUKA</name>
<keyword evidence="1" id="KW-0175">Coiled coil</keyword>
<evidence type="ECO:0000313" key="5">
    <source>
        <dbReference type="Proteomes" id="UP000265618"/>
    </source>
</evidence>
<proteinExistence type="predicted"/>
<evidence type="ECO:0000256" key="2">
    <source>
        <dbReference type="SAM" id="MobiDB-lite"/>
    </source>
</evidence>
<organism evidence="4 5">
    <name type="scientific">Kipferlia bialata</name>
    <dbReference type="NCBI Taxonomy" id="797122"/>
    <lineage>
        <taxon>Eukaryota</taxon>
        <taxon>Metamonada</taxon>
        <taxon>Carpediemonas-like organisms</taxon>
        <taxon>Kipferlia</taxon>
    </lineage>
</organism>